<dbReference type="Pfam" id="PF08713">
    <property type="entry name" value="DNA_alkylation"/>
    <property type="match status" value="2"/>
</dbReference>
<dbReference type="PANTHER" id="PTHR34070">
    <property type="entry name" value="ARMADILLO-TYPE FOLD"/>
    <property type="match status" value="1"/>
</dbReference>
<accession>A0A2M7TE24</accession>
<evidence type="ECO:0000313" key="2">
    <source>
        <dbReference type="Proteomes" id="UP000229915"/>
    </source>
</evidence>
<dbReference type="Proteomes" id="UP000229915">
    <property type="component" value="Unassembled WGS sequence"/>
</dbReference>
<dbReference type="InterPro" id="IPR014825">
    <property type="entry name" value="DNA_alkylation"/>
</dbReference>
<dbReference type="Gene3D" id="1.25.10.90">
    <property type="match status" value="2"/>
</dbReference>
<dbReference type="EMBL" id="PFNK01000025">
    <property type="protein sequence ID" value="PIZ43837.1"/>
    <property type="molecule type" value="Genomic_DNA"/>
</dbReference>
<comment type="caution">
    <text evidence="1">The sequence shown here is derived from an EMBL/GenBank/DDBJ whole genome shotgun (WGS) entry which is preliminary data.</text>
</comment>
<dbReference type="AlphaFoldDB" id="A0A2M7TE24"/>
<dbReference type="InterPro" id="IPR016024">
    <property type="entry name" value="ARM-type_fold"/>
</dbReference>
<organism evidence="1 2">
    <name type="scientific">candidate division WWE3 bacterium CG_4_10_14_0_2_um_filter_42_7</name>
    <dbReference type="NCBI Taxonomy" id="1975073"/>
    <lineage>
        <taxon>Bacteria</taxon>
        <taxon>Katanobacteria</taxon>
    </lineage>
</organism>
<dbReference type="PANTHER" id="PTHR34070:SF1">
    <property type="entry name" value="DNA ALKYLATION REPAIR PROTEIN"/>
    <property type="match status" value="1"/>
</dbReference>
<dbReference type="SUPFAM" id="SSF48371">
    <property type="entry name" value="ARM repeat"/>
    <property type="match status" value="1"/>
</dbReference>
<name>A0A2M7TE24_UNCKA</name>
<proteinExistence type="predicted"/>
<reference evidence="2" key="1">
    <citation type="submission" date="2017-09" db="EMBL/GenBank/DDBJ databases">
        <title>Depth-based differentiation of microbial function through sediment-hosted aquifers and enrichment of novel symbionts in the deep terrestrial subsurface.</title>
        <authorList>
            <person name="Probst A.J."/>
            <person name="Ladd B."/>
            <person name="Jarett J.K."/>
            <person name="Geller-Mcgrath D.E."/>
            <person name="Sieber C.M.K."/>
            <person name="Emerson J.B."/>
            <person name="Anantharaman K."/>
            <person name="Thomas B.C."/>
            <person name="Malmstrom R."/>
            <person name="Stieglmeier M."/>
            <person name="Klingl A."/>
            <person name="Woyke T."/>
            <person name="Ryan C.M."/>
            <person name="Banfield J.F."/>
        </authorList>
    </citation>
    <scope>NUCLEOTIDE SEQUENCE [LARGE SCALE GENOMIC DNA]</scope>
</reference>
<protein>
    <recommendedName>
        <fullName evidence="3">DNA alkylation repair protein</fullName>
    </recommendedName>
</protein>
<sequence>MSVIEIKKELRKFERPEKAKILCRFFKTGPGEYAEGDQFLGLKTEETRSVAKKFLDLSLYDISELLLSDKEDLIHKAVGWMLREVGKRDQAVLESFLKKNLKKLPRTALRYAIERLPEDKRKAYLKGS</sequence>
<evidence type="ECO:0008006" key="3">
    <source>
        <dbReference type="Google" id="ProtNLM"/>
    </source>
</evidence>
<dbReference type="CDD" id="cd06561">
    <property type="entry name" value="AlkD_like"/>
    <property type="match status" value="1"/>
</dbReference>
<evidence type="ECO:0000313" key="1">
    <source>
        <dbReference type="EMBL" id="PIZ43837.1"/>
    </source>
</evidence>
<gene>
    <name evidence="1" type="ORF">COY33_00765</name>
</gene>